<comment type="caution">
    <text evidence="7">The sequence shown here is derived from an EMBL/GenBank/DDBJ whole genome shotgun (WGS) entry which is preliminary data.</text>
</comment>
<feature type="transmembrane region" description="Helical" evidence="5">
    <location>
        <begin position="82"/>
        <end position="104"/>
    </location>
</feature>
<evidence type="ECO:0000256" key="4">
    <source>
        <dbReference type="ARBA" id="ARBA00023136"/>
    </source>
</evidence>
<dbReference type="GO" id="GO:0016491">
    <property type="term" value="F:oxidoreductase activity"/>
    <property type="evidence" value="ECO:0007669"/>
    <property type="project" value="UniProtKB-KW"/>
</dbReference>
<dbReference type="EMBL" id="JAFLNC010000005">
    <property type="protein sequence ID" value="MBO0335027.1"/>
    <property type="molecule type" value="Genomic_DNA"/>
</dbReference>
<dbReference type="InterPro" id="IPR018086">
    <property type="entry name" value="NADH_UbQ_OxRdtase_su1_CS"/>
</dbReference>
<protein>
    <recommendedName>
        <fullName evidence="5">NADH-quinone oxidoreductase subunit H</fullName>
        <ecNumber evidence="5">7.1.1.-</ecNumber>
    </recommendedName>
    <alternativeName>
        <fullName evidence="5">NADH dehydrogenase I subunit H</fullName>
    </alternativeName>
    <alternativeName>
        <fullName evidence="5">NDH-1 subunit H</fullName>
    </alternativeName>
</protein>
<keyword evidence="2 5" id="KW-0812">Transmembrane</keyword>
<evidence type="ECO:0000256" key="5">
    <source>
        <dbReference type="HAMAP-Rule" id="MF_01350"/>
    </source>
</evidence>
<keyword evidence="5 6" id="KW-0520">NAD</keyword>
<keyword evidence="5" id="KW-1278">Translocase</keyword>
<reference evidence="7 8" key="1">
    <citation type="submission" date="2021-03" db="EMBL/GenBank/DDBJ databases">
        <title>Sneathiella sp. CAU 1612 isolated from Kang Won-do.</title>
        <authorList>
            <person name="Kim W."/>
        </authorList>
    </citation>
    <scope>NUCLEOTIDE SEQUENCE [LARGE SCALE GENOMIC DNA]</scope>
    <source>
        <strain evidence="7 8">CAU 1612</strain>
    </source>
</reference>
<keyword evidence="4 5" id="KW-0472">Membrane</keyword>
<keyword evidence="5" id="KW-0830">Ubiquinone</keyword>
<gene>
    <name evidence="5 7" type="primary">nuoH</name>
    <name evidence="7" type="ORF">J0X12_15480</name>
</gene>
<evidence type="ECO:0000256" key="1">
    <source>
        <dbReference type="ARBA" id="ARBA00004141"/>
    </source>
</evidence>
<keyword evidence="7" id="KW-0560">Oxidoreductase</keyword>
<dbReference type="NCBIfam" id="NF004741">
    <property type="entry name" value="PRK06076.1-2"/>
    <property type="match status" value="1"/>
</dbReference>
<dbReference type="PROSITE" id="PS00667">
    <property type="entry name" value="COMPLEX1_ND1_1"/>
    <property type="match status" value="1"/>
</dbReference>
<organism evidence="7 8">
    <name type="scientific">Sneathiella sedimenti</name>
    <dbReference type="NCBI Taxonomy" id="2816034"/>
    <lineage>
        <taxon>Bacteria</taxon>
        <taxon>Pseudomonadati</taxon>
        <taxon>Pseudomonadota</taxon>
        <taxon>Alphaproteobacteria</taxon>
        <taxon>Sneathiellales</taxon>
        <taxon>Sneathiellaceae</taxon>
        <taxon>Sneathiella</taxon>
    </lineage>
</organism>
<dbReference type="InterPro" id="IPR001694">
    <property type="entry name" value="NADH_UbQ_OxRdtase_su1/FPO"/>
</dbReference>
<dbReference type="RefSeq" id="WP_207047342.1">
    <property type="nucleotide sequence ID" value="NZ_JAFLNC010000005.1"/>
</dbReference>
<evidence type="ECO:0000313" key="7">
    <source>
        <dbReference type="EMBL" id="MBO0335027.1"/>
    </source>
</evidence>
<dbReference type="PANTHER" id="PTHR11432:SF3">
    <property type="entry name" value="NADH-UBIQUINONE OXIDOREDUCTASE CHAIN 1"/>
    <property type="match status" value="1"/>
</dbReference>
<keyword evidence="5" id="KW-1003">Cell membrane</keyword>
<comment type="function">
    <text evidence="5">NDH-1 shuttles electrons from NADH, via FMN and iron-sulfur (Fe-S) centers, to quinones in the respiratory chain. The immediate electron acceptor for the enzyme in this species is believed to be ubiquinone. Couples the redox reaction to proton translocation (for every two electrons transferred, four hydrogen ions are translocated across the cytoplasmic membrane), and thus conserves the redox energy in a proton gradient. This subunit may bind ubiquinone.</text>
</comment>
<feature type="transmembrane region" description="Helical" evidence="5">
    <location>
        <begin position="317"/>
        <end position="336"/>
    </location>
</feature>
<comment type="subcellular location">
    <subcellularLocation>
        <location evidence="5 6">Cell membrane</location>
        <topology evidence="5 6">Multi-pass membrane protein</topology>
    </subcellularLocation>
    <subcellularLocation>
        <location evidence="1">Membrane</location>
        <topology evidence="1">Multi-pass membrane protein</topology>
    </subcellularLocation>
</comment>
<proteinExistence type="inferred from homology"/>
<evidence type="ECO:0000256" key="2">
    <source>
        <dbReference type="ARBA" id="ARBA00022692"/>
    </source>
</evidence>
<evidence type="ECO:0000313" key="8">
    <source>
        <dbReference type="Proteomes" id="UP000664761"/>
    </source>
</evidence>
<feature type="transmembrane region" description="Helical" evidence="5">
    <location>
        <begin position="159"/>
        <end position="181"/>
    </location>
</feature>
<dbReference type="Pfam" id="PF00146">
    <property type="entry name" value="NADHdh"/>
    <property type="match status" value="1"/>
</dbReference>
<evidence type="ECO:0000256" key="6">
    <source>
        <dbReference type="RuleBase" id="RU000471"/>
    </source>
</evidence>
<dbReference type="NCBIfam" id="NF004745">
    <property type="entry name" value="PRK06076.1-6"/>
    <property type="match status" value="1"/>
</dbReference>
<feature type="transmembrane region" description="Helical" evidence="5">
    <location>
        <begin position="274"/>
        <end position="297"/>
    </location>
</feature>
<feature type="transmembrane region" description="Helical" evidence="5">
    <location>
        <begin position="193"/>
        <end position="211"/>
    </location>
</feature>
<dbReference type="Proteomes" id="UP000664761">
    <property type="component" value="Unassembled WGS sequence"/>
</dbReference>
<keyword evidence="5" id="KW-0874">Quinone</keyword>
<dbReference type="HAMAP" id="MF_01350">
    <property type="entry name" value="NDH1_NuoH"/>
    <property type="match status" value="1"/>
</dbReference>
<feature type="transmembrane region" description="Helical" evidence="5">
    <location>
        <begin position="7"/>
        <end position="32"/>
    </location>
</feature>
<feature type="transmembrane region" description="Helical" evidence="5">
    <location>
        <begin position="248"/>
        <end position="268"/>
    </location>
</feature>
<accession>A0ABS3F9L7</accession>
<dbReference type="PANTHER" id="PTHR11432">
    <property type="entry name" value="NADH DEHYDROGENASE SUBUNIT 1"/>
    <property type="match status" value="1"/>
</dbReference>
<keyword evidence="8" id="KW-1185">Reference proteome</keyword>
<keyword evidence="3 5" id="KW-1133">Transmembrane helix</keyword>
<dbReference type="PROSITE" id="PS00668">
    <property type="entry name" value="COMPLEX1_ND1_2"/>
    <property type="match status" value="1"/>
</dbReference>
<comment type="similarity">
    <text evidence="5 6">Belongs to the complex I subunit 1 family.</text>
</comment>
<comment type="catalytic activity">
    <reaction evidence="5">
        <text>a quinone + NADH + 5 H(+)(in) = a quinol + NAD(+) + 4 H(+)(out)</text>
        <dbReference type="Rhea" id="RHEA:57888"/>
        <dbReference type="ChEBI" id="CHEBI:15378"/>
        <dbReference type="ChEBI" id="CHEBI:24646"/>
        <dbReference type="ChEBI" id="CHEBI:57540"/>
        <dbReference type="ChEBI" id="CHEBI:57945"/>
        <dbReference type="ChEBI" id="CHEBI:132124"/>
    </reaction>
</comment>
<evidence type="ECO:0000256" key="3">
    <source>
        <dbReference type="ARBA" id="ARBA00022989"/>
    </source>
</evidence>
<feature type="transmembrane region" description="Helical" evidence="5">
    <location>
        <begin position="116"/>
        <end position="138"/>
    </location>
</feature>
<sequence length="341" mass="38046">MAEFWDIYLLPALIIVGQILLIVLPLLLAVAYLTLYERKVMAVMQLRKGPNVVGPFGLLQPLADGAKLFFKETVVPTGANKVLFLLAPMVTFILSLIAWAVIPFDEGWVLADINVGVLYLFAISSLGVYGIIIAGWASNSRYPFLGALRSAAQMVSYEVSIGFVIVTVLLCAGTLNLTGIVESQKGDLGLLNWWFVPLFPMFIIFFVSILAETNRHPFDLPEAEAELVAGYQTEYSSMAFALFFLGEYANMILMSGICTVLFLGGWLPPADWAIFTWIPGIIWFGIKIAILLFVFIWVRATLPRYRYDQLMRLGWKVFLPFSLFWVVLTAGVLVYMDLVPA</sequence>
<comment type="subunit">
    <text evidence="5">NDH-1 is composed of 14 different subunits. Subunits NuoA, H, J, K, L, M, N constitute the membrane sector of the complex.</text>
</comment>
<dbReference type="EC" id="7.1.1.-" evidence="5"/>
<name>A0ABS3F9L7_9PROT</name>